<feature type="non-terminal residue" evidence="1">
    <location>
        <position position="90"/>
    </location>
</feature>
<organism evidence="1 2">
    <name type="scientific">Pristionchus fissidentatus</name>
    <dbReference type="NCBI Taxonomy" id="1538716"/>
    <lineage>
        <taxon>Eukaryota</taxon>
        <taxon>Metazoa</taxon>
        <taxon>Ecdysozoa</taxon>
        <taxon>Nematoda</taxon>
        <taxon>Chromadorea</taxon>
        <taxon>Rhabditida</taxon>
        <taxon>Rhabditina</taxon>
        <taxon>Diplogasteromorpha</taxon>
        <taxon>Diplogasteroidea</taxon>
        <taxon>Neodiplogasteridae</taxon>
        <taxon>Pristionchus</taxon>
    </lineage>
</organism>
<accession>A0AAV5V2R2</accession>
<dbReference type="Proteomes" id="UP001432322">
    <property type="component" value="Unassembled WGS sequence"/>
</dbReference>
<evidence type="ECO:0000313" key="1">
    <source>
        <dbReference type="EMBL" id="GMT13041.1"/>
    </source>
</evidence>
<evidence type="ECO:0000313" key="2">
    <source>
        <dbReference type="Proteomes" id="UP001432322"/>
    </source>
</evidence>
<protein>
    <submittedName>
        <fullName evidence="1">Uncharacterized protein</fullName>
    </submittedName>
</protein>
<reference evidence="1" key="1">
    <citation type="submission" date="2023-10" db="EMBL/GenBank/DDBJ databases">
        <title>Genome assembly of Pristionchus species.</title>
        <authorList>
            <person name="Yoshida K."/>
            <person name="Sommer R.J."/>
        </authorList>
    </citation>
    <scope>NUCLEOTIDE SEQUENCE</scope>
    <source>
        <strain evidence="1">RS5133</strain>
    </source>
</reference>
<feature type="non-terminal residue" evidence="1">
    <location>
        <position position="1"/>
    </location>
</feature>
<sequence length="90" mass="10485">DFPNMKSVMFCSTHPDSSDAFTSIVYQYILHKVLYSADVRADVEKLMSVIHVRELRLRSKDEKSLKSMLELIKPIPPRHLTLRGEMDHEL</sequence>
<gene>
    <name evidence="1" type="ORF">PFISCL1PPCAC_4338</name>
</gene>
<proteinExistence type="predicted"/>
<dbReference type="EMBL" id="BTSY01000002">
    <property type="protein sequence ID" value="GMT13041.1"/>
    <property type="molecule type" value="Genomic_DNA"/>
</dbReference>
<keyword evidence="2" id="KW-1185">Reference proteome</keyword>
<dbReference type="AlphaFoldDB" id="A0AAV5V2R2"/>
<name>A0AAV5V2R2_9BILA</name>
<comment type="caution">
    <text evidence="1">The sequence shown here is derived from an EMBL/GenBank/DDBJ whole genome shotgun (WGS) entry which is preliminary data.</text>
</comment>